<feature type="transmembrane region" description="Helical" evidence="9">
    <location>
        <begin position="183"/>
        <end position="201"/>
    </location>
</feature>
<keyword evidence="7 9" id="KW-1133">Transmembrane helix</keyword>
<dbReference type="Pfam" id="PF00528">
    <property type="entry name" value="BPD_transp_1"/>
    <property type="match status" value="1"/>
</dbReference>
<feature type="transmembrane region" description="Helical" evidence="9">
    <location>
        <begin position="48"/>
        <end position="70"/>
    </location>
</feature>
<evidence type="ECO:0000259" key="10">
    <source>
        <dbReference type="PROSITE" id="PS50928"/>
    </source>
</evidence>
<evidence type="ECO:0000256" key="4">
    <source>
        <dbReference type="ARBA" id="ARBA00022475"/>
    </source>
</evidence>
<comment type="caution">
    <text evidence="11">The sequence shown here is derived from an EMBL/GenBank/DDBJ whole genome shotgun (WGS) entry which is preliminary data.</text>
</comment>
<keyword evidence="6" id="KW-0029">Amino-acid transport</keyword>
<dbReference type="Gene3D" id="1.10.3720.10">
    <property type="entry name" value="MetI-like"/>
    <property type="match status" value="1"/>
</dbReference>
<dbReference type="AlphaFoldDB" id="A0AAW5JDY0"/>
<name>A0AAW5JDY0_PSESS</name>
<dbReference type="InterPro" id="IPR043429">
    <property type="entry name" value="ArtM/GltK/GlnP/TcyL/YhdX-like"/>
</dbReference>
<evidence type="ECO:0000256" key="2">
    <source>
        <dbReference type="ARBA" id="ARBA00010072"/>
    </source>
</evidence>
<evidence type="ECO:0000313" key="12">
    <source>
        <dbReference type="Proteomes" id="UP001206018"/>
    </source>
</evidence>
<evidence type="ECO:0000256" key="5">
    <source>
        <dbReference type="ARBA" id="ARBA00022692"/>
    </source>
</evidence>
<evidence type="ECO:0000313" key="11">
    <source>
        <dbReference type="EMBL" id="MCQ3023535.1"/>
    </source>
</evidence>
<dbReference type="CDD" id="cd06261">
    <property type="entry name" value="TM_PBP2"/>
    <property type="match status" value="1"/>
</dbReference>
<protein>
    <submittedName>
        <fullName evidence="11">Amino acid ABC transporter permease</fullName>
    </submittedName>
</protein>
<dbReference type="SUPFAM" id="SSF161098">
    <property type="entry name" value="MetI-like"/>
    <property type="match status" value="1"/>
</dbReference>
<dbReference type="NCBIfam" id="TIGR01726">
    <property type="entry name" value="HEQRo_perm_3TM"/>
    <property type="match status" value="1"/>
</dbReference>
<comment type="subcellular location">
    <subcellularLocation>
        <location evidence="1">Cell inner membrane</location>
        <topology evidence="1">Multi-pass membrane protein</topology>
    </subcellularLocation>
    <subcellularLocation>
        <location evidence="9">Cell membrane</location>
        <topology evidence="9">Multi-pass membrane protein</topology>
    </subcellularLocation>
</comment>
<dbReference type="PANTHER" id="PTHR30614:SF0">
    <property type="entry name" value="L-CYSTINE TRANSPORT SYSTEM PERMEASE PROTEIN TCYL"/>
    <property type="match status" value="1"/>
</dbReference>
<comment type="similarity">
    <text evidence="2">Belongs to the binding-protein-dependent transport system permease family. HisMQ subfamily.</text>
</comment>
<dbReference type="RefSeq" id="WP_255884867.1">
    <property type="nucleotide sequence ID" value="NZ_JANAKN010000078.1"/>
</dbReference>
<dbReference type="GO" id="GO:0006865">
    <property type="term" value="P:amino acid transport"/>
    <property type="evidence" value="ECO:0007669"/>
    <property type="project" value="UniProtKB-KW"/>
</dbReference>
<dbReference type="InterPro" id="IPR035906">
    <property type="entry name" value="MetI-like_sf"/>
</dbReference>
<accession>A0AAW5JDY0</accession>
<dbReference type="PROSITE" id="PS50928">
    <property type="entry name" value="ABC_TM1"/>
    <property type="match status" value="1"/>
</dbReference>
<gene>
    <name evidence="11" type="ORF">NLO85_23930</name>
</gene>
<feature type="transmembrane region" description="Helical" evidence="9">
    <location>
        <begin position="76"/>
        <end position="99"/>
    </location>
</feature>
<dbReference type="InterPro" id="IPR000515">
    <property type="entry name" value="MetI-like"/>
</dbReference>
<keyword evidence="3 9" id="KW-0813">Transport</keyword>
<dbReference type="GO" id="GO:0043190">
    <property type="term" value="C:ATP-binding cassette (ABC) transporter complex"/>
    <property type="evidence" value="ECO:0007669"/>
    <property type="project" value="InterPro"/>
</dbReference>
<organism evidence="11 12">
    <name type="scientific">Pseudomonas savastanoi</name>
    <name type="common">Pseudomonas syringae pv. savastanoi</name>
    <dbReference type="NCBI Taxonomy" id="29438"/>
    <lineage>
        <taxon>Bacteria</taxon>
        <taxon>Pseudomonadati</taxon>
        <taxon>Pseudomonadota</taxon>
        <taxon>Gammaproteobacteria</taxon>
        <taxon>Pseudomonadales</taxon>
        <taxon>Pseudomonadaceae</taxon>
        <taxon>Pseudomonas</taxon>
    </lineage>
</organism>
<dbReference type="InterPro" id="IPR010065">
    <property type="entry name" value="AA_ABC_transptr_permease_3TM"/>
</dbReference>
<evidence type="ECO:0000256" key="8">
    <source>
        <dbReference type="ARBA" id="ARBA00023136"/>
    </source>
</evidence>
<dbReference type="PANTHER" id="PTHR30614">
    <property type="entry name" value="MEMBRANE COMPONENT OF AMINO ACID ABC TRANSPORTER"/>
    <property type="match status" value="1"/>
</dbReference>
<keyword evidence="4" id="KW-1003">Cell membrane</keyword>
<evidence type="ECO:0000256" key="7">
    <source>
        <dbReference type="ARBA" id="ARBA00022989"/>
    </source>
</evidence>
<sequence length="215" mass="23578">MDSLIFLVALLKAVPWSLALTLSSFLLGALLAIPLCMMRISKHATLRAIAISLTVFMRSIPPIVWLFFIFFSFSEYVVQLNAFVAAMLGLGLITAANLAEIYRGALLAIPHGQREASHVLGLSFRDRAMSVMVPQVFRYSLPACSTYAIGLLKDTAIASTIGVPEVAQVAYQLSQQTFKGLEIYALAGCLYLLVSFAMAWLSRTVDANLRARIER</sequence>
<evidence type="ECO:0000256" key="6">
    <source>
        <dbReference type="ARBA" id="ARBA00022970"/>
    </source>
</evidence>
<keyword evidence="5 9" id="KW-0812">Transmembrane</keyword>
<dbReference type="GO" id="GO:0022857">
    <property type="term" value="F:transmembrane transporter activity"/>
    <property type="evidence" value="ECO:0007669"/>
    <property type="project" value="InterPro"/>
</dbReference>
<keyword evidence="8 9" id="KW-0472">Membrane</keyword>
<feature type="domain" description="ABC transmembrane type-1" evidence="10">
    <location>
        <begin position="14"/>
        <end position="202"/>
    </location>
</feature>
<dbReference type="EMBL" id="JANAKN010000078">
    <property type="protein sequence ID" value="MCQ3023535.1"/>
    <property type="molecule type" value="Genomic_DNA"/>
</dbReference>
<dbReference type="Proteomes" id="UP001206018">
    <property type="component" value="Unassembled WGS sequence"/>
</dbReference>
<reference evidence="11" key="1">
    <citation type="submission" date="2022-07" db="EMBL/GenBank/DDBJ databases">
        <title>The diversity of lipopeptides in the P. syringae complex parallels phylogeny and sheds light on structural diversification during evolutionary history.</title>
        <authorList>
            <person name="Bricout A."/>
            <person name="Morris C.E."/>
            <person name="Chandeysson C."/>
            <person name="Duban M."/>
            <person name="Boistel C."/>
            <person name="Chataigne G."/>
            <person name="Lecouturier D."/>
            <person name="Jacques P."/>
            <person name="Leclere V."/>
            <person name="Rochex A."/>
        </authorList>
    </citation>
    <scope>NUCLEOTIDE SEQUENCE</scope>
    <source>
        <strain evidence="11">LYR0002</strain>
    </source>
</reference>
<evidence type="ECO:0000256" key="9">
    <source>
        <dbReference type="RuleBase" id="RU363032"/>
    </source>
</evidence>
<proteinExistence type="inferred from homology"/>
<feature type="transmembrane region" description="Helical" evidence="9">
    <location>
        <begin position="16"/>
        <end position="36"/>
    </location>
</feature>
<evidence type="ECO:0000256" key="3">
    <source>
        <dbReference type="ARBA" id="ARBA00022448"/>
    </source>
</evidence>
<evidence type="ECO:0000256" key="1">
    <source>
        <dbReference type="ARBA" id="ARBA00004429"/>
    </source>
</evidence>